<dbReference type="RefSeq" id="WP_101579183.1">
    <property type="nucleotide sequence ID" value="NZ_PGVA01000065.1"/>
</dbReference>
<proteinExistence type="predicted"/>
<dbReference type="Gene3D" id="1.10.1220.10">
    <property type="entry name" value="Met repressor-like"/>
    <property type="match status" value="1"/>
</dbReference>
<comment type="caution">
    <text evidence="1">The sequence shown here is derived from an EMBL/GenBank/DDBJ whole genome shotgun (WGS) entry which is preliminary data.</text>
</comment>
<keyword evidence="4" id="KW-1185">Reference proteome</keyword>
<dbReference type="GO" id="GO:0006355">
    <property type="term" value="P:regulation of DNA-templated transcription"/>
    <property type="evidence" value="ECO:0007669"/>
    <property type="project" value="InterPro"/>
</dbReference>
<evidence type="ECO:0000313" key="2">
    <source>
        <dbReference type="EMBL" id="PLR91115.1"/>
    </source>
</evidence>
<sequence length="54" mass="6278">MSKVTINIRVEQEMKEKLTDIGKQLGLSEADVCRMAFAEYIQNRIHLINKDKNN</sequence>
<name>A0A2N5GH24_9BACI</name>
<evidence type="ECO:0000313" key="4">
    <source>
        <dbReference type="Proteomes" id="UP000235114"/>
    </source>
</evidence>
<dbReference type="AlphaFoldDB" id="A0A2N5GH24"/>
<dbReference type="EMBL" id="PGVD01000068">
    <property type="protein sequence ID" value="PLR91115.1"/>
    <property type="molecule type" value="Genomic_DNA"/>
</dbReference>
<evidence type="ECO:0000313" key="1">
    <source>
        <dbReference type="EMBL" id="PLR80000.1"/>
    </source>
</evidence>
<dbReference type="Proteomes" id="UP000235114">
    <property type="component" value="Unassembled WGS sequence"/>
</dbReference>
<evidence type="ECO:0000313" key="3">
    <source>
        <dbReference type="Proteomes" id="UP000234951"/>
    </source>
</evidence>
<gene>
    <name evidence="1" type="ORF">CU635_20280</name>
    <name evidence="2" type="ORF">CVD25_19755</name>
</gene>
<organism evidence="1 3">
    <name type="scientific">Bacillus canaveralius</name>
    <dbReference type="NCBI Taxonomy" id="1403243"/>
    <lineage>
        <taxon>Bacteria</taxon>
        <taxon>Bacillati</taxon>
        <taxon>Bacillota</taxon>
        <taxon>Bacilli</taxon>
        <taxon>Bacillales</taxon>
        <taxon>Bacillaceae</taxon>
        <taxon>Bacillus</taxon>
    </lineage>
</organism>
<dbReference type="OrthoDB" id="9869261at2"/>
<dbReference type="Proteomes" id="UP000234951">
    <property type="component" value="Unassembled WGS sequence"/>
</dbReference>
<accession>A0A2N5GH24</accession>
<dbReference type="EMBL" id="PGVA01000065">
    <property type="protein sequence ID" value="PLR80000.1"/>
    <property type="molecule type" value="Genomic_DNA"/>
</dbReference>
<reference evidence="2 4" key="2">
    <citation type="submission" date="2017-12" db="EMBL/GenBank/DDBJ databases">
        <title>Comparative Functional Genomics of Dry Heat Resistant strains isolated from the Viking Spacecraft.</title>
        <authorList>
            <person name="Seuylemezian A."/>
            <person name="Cooper K."/>
            <person name="Vaishampayan P."/>
        </authorList>
    </citation>
    <scope>NUCLEOTIDE SEQUENCE [LARGE SCALE GENOMIC DNA]</scope>
    <source>
        <strain evidence="2 4">ATCC 29669</strain>
    </source>
</reference>
<dbReference type="InterPro" id="IPR013321">
    <property type="entry name" value="Arc_rbn_hlx_hlx"/>
</dbReference>
<reference evidence="1 3" key="1">
    <citation type="submission" date="2017-11" db="EMBL/GenBank/DDBJ databases">
        <title>Comparitive Functional Genomics of Dry Heat Resistant strains isolated from the Viking Spacecraft.</title>
        <authorList>
            <person name="Seuylemezian A."/>
            <person name="Cooper K."/>
            <person name="Vaishampayan P."/>
        </authorList>
    </citation>
    <scope>NUCLEOTIDE SEQUENCE [LARGE SCALE GENOMIC DNA]</scope>
    <source>
        <strain evidence="1 3">M4.6</strain>
    </source>
</reference>
<protein>
    <submittedName>
        <fullName evidence="1">CopG family transcriptional regulator</fullName>
    </submittedName>
</protein>